<organism evidence="3 4">
    <name type="scientific">Stappia taiwanensis</name>
    <dbReference type="NCBI Taxonomy" id="992267"/>
    <lineage>
        <taxon>Bacteria</taxon>
        <taxon>Pseudomonadati</taxon>
        <taxon>Pseudomonadota</taxon>
        <taxon>Alphaproteobacteria</taxon>
        <taxon>Hyphomicrobiales</taxon>
        <taxon>Stappiaceae</taxon>
        <taxon>Stappia</taxon>
    </lineage>
</organism>
<sequence>MSTPYKQDLTAQMIARVHEIGPILRDNAAQADRDRRVPDASLAALESTGVFGINTLERYGGQEGGARMLLDVTSAIGQYCTNAAWISVISSVSSLLPMRFPEPVRERIFHDGRPVRMASVIVNMGSTAVRDGDDYRVTGEWPFGSNILNAEWAIGAVQMRESADAEPRPGYVLLHKDQYTIKDTWFTIGMRGTGSNNFVTEDLWLPADQVVGADVLLGPGFEEREDAHFLQRLPPVSMFPTVVISGPLGAAKAALEMVMQTSAKRPVTYSKYQPQTSSGVFVQGIGATRAKIDAAEMFLQRAADMIDTAAQGSQPLSVADRASVRNCCAHATHNLAEAMNDIAWLHGTALFAEANPLGRLWRDVNTGVRHAIAASPLCYEIGGAGLLGIEQPTPLV</sequence>
<evidence type="ECO:0000259" key="2">
    <source>
        <dbReference type="Pfam" id="PF08028"/>
    </source>
</evidence>
<dbReference type="Gene3D" id="2.40.110.10">
    <property type="entry name" value="Butyryl-CoA Dehydrogenase, subunit A, domain 2"/>
    <property type="match status" value="1"/>
</dbReference>
<dbReference type="Gene3D" id="1.20.140.10">
    <property type="entry name" value="Butyryl-CoA Dehydrogenase, subunit A, domain 3"/>
    <property type="match status" value="1"/>
</dbReference>
<evidence type="ECO:0000313" key="3">
    <source>
        <dbReference type="EMBL" id="MBA4610035.1"/>
    </source>
</evidence>
<keyword evidence="4" id="KW-1185">Reference proteome</keyword>
<dbReference type="GO" id="GO:0016712">
    <property type="term" value="F:oxidoreductase activity, acting on paired donors, with incorporation or reduction of molecular oxygen, reduced flavin or flavoprotein as one donor, and incorporation of one atom of oxygen"/>
    <property type="evidence" value="ECO:0007669"/>
    <property type="project" value="TreeGrafter"/>
</dbReference>
<dbReference type="GO" id="GO:0033539">
    <property type="term" value="P:fatty acid beta-oxidation using acyl-CoA dehydrogenase"/>
    <property type="evidence" value="ECO:0007669"/>
    <property type="project" value="TreeGrafter"/>
</dbReference>
<reference evidence="3 4" key="1">
    <citation type="submission" date="2020-07" db="EMBL/GenBank/DDBJ databases">
        <authorList>
            <person name="Li M."/>
        </authorList>
    </citation>
    <scope>NUCLEOTIDE SEQUENCE [LARGE SCALE GENOMIC DNA]</scope>
    <source>
        <strain evidence="3 4">DSM 23284</strain>
    </source>
</reference>
<dbReference type="InterPro" id="IPR009100">
    <property type="entry name" value="AcylCoA_DH/oxidase_NM_dom_sf"/>
</dbReference>
<feature type="domain" description="Acyl-CoA dehydrogenase C-terminal" evidence="2">
    <location>
        <begin position="248"/>
        <end position="373"/>
    </location>
</feature>
<evidence type="ECO:0000256" key="1">
    <source>
        <dbReference type="ARBA" id="ARBA00023002"/>
    </source>
</evidence>
<dbReference type="GO" id="GO:0003995">
    <property type="term" value="F:acyl-CoA dehydrogenase activity"/>
    <property type="evidence" value="ECO:0007669"/>
    <property type="project" value="TreeGrafter"/>
</dbReference>
<name>A0A838XHG4_9HYPH</name>
<dbReference type="EMBL" id="JACEON010000001">
    <property type="protein sequence ID" value="MBA4610035.1"/>
    <property type="molecule type" value="Genomic_DNA"/>
</dbReference>
<evidence type="ECO:0000313" key="4">
    <source>
        <dbReference type="Proteomes" id="UP000559404"/>
    </source>
</evidence>
<dbReference type="InterPro" id="IPR050741">
    <property type="entry name" value="Acyl-CoA_dehydrogenase"/>
</dbReference>
<dbReference type="InterPro" id="IPR013107">
    <property type="entry name" value="Acyl-CoA_DH_C"/>
</dbReference>
<dbReference type="Gene3D" id="1.10.540.10">
    <property type="entry name" value="Acyl-CoA dehydrogenase/oxidase, N-terminal domain"/>
    <property type="match status" value="1"/>
</dbReference>
<dbReference type="SUPFAM" id="SSF47203">
    <property type="entry name" value="Acyl-CoA dehydrogenase C-terminal domain-like"/>
    <property type="match status" value="1"/>
</dbReference>
<dbReference type="PANTHER" id="PTHR48083">
    <property type="entry name" value="MEDIUM-CHAIN SPECIFIC ACYL-COA DEHYDROGENASE, MITOCHONDRIAL-RELATED"/>
    <property type="match status" value="1"/>
</dbReference>
<gene>
    <name evidence="3" type="ORF">H1W37_00115</name>
</gene>
<dbReference type="PANTHER" id="PTHR48083:SF19">
    <property type="entry name" value="FLAVIN-DEPENDENT MONOOXYGENASE, OXYGENASE SUBUNIT HSAA"/>
    <property type="match status" value="1"/>
</dbReference>
<dbReference type="Pfam" id="PF08028">
    <property type="entry name" value="Acyl-CoA_dh_2"/>
    <property type="match status" value="1"/>
</dbReference>
<dbReference type="GO" id="GO:0050660">
    <property type="term" value="F:flavin adenine dinucleotide binding"/>
    <property type="evidence" value="ECO:0007669"/>
    <property type="project" value="InterPro"/>
</dbReference>
<dbReference type="GO" id="GO:0005737">
    <property type="term" value="C:cytoplasm"/>
    <property type="evidence" value="ECO:0007669"/>
    <property type="project" value="TreeGrafter"/>
</dbReference>
<dbReference type="InterPro" id="IPR036250">
    <property type="entry name" value="AcylCo_DH-like_C"/>
</dbReference>
<protein>
    <submittedName>
        <fullName evidence="3">Acyl-CoA dehydrogenase</fullName>
    </submittedName>
</protein>
<dbReference type="Proteomes" id="UP000559404">
    <property type="component" value="Unassembled WGS sequence"/>
</dbReference>
<reference evidence="3 4" key="2">
    <citation type="submission" date="2020-08" db="EMBL/GenBank/DDBJ databases">
        <title>Stappia taiwanensis sp. nov., isolated from a coastal thermal spring.</title>
        <authorList>
            <person name="Kampfer P."/>
        </authorList>
    </citation>
    <scope>NUCLEOTIDE SEQUENCE [LARGE SCALE GENOMIC DNA]</scope>
    <source>
        <strain evidence="3 4">DSM 23284</strain>
    </source>
</reference>
<dbReference type="AlphaFoldDB" id="A0A838XHG4"/>
<dbReference type="RefSeq" id="WP_181758241.1">
    <property type="nucleotide sequence ID" value="NZ_BMCR01000001.1"/>
</dbReference>
<dbReference type="SUPFAM" id="SSF56645">
    <property type="entry name" value="Acyl-CoA dehydrogenase NM domain-like"/>
    <property type="match status" value="1"/>
</dbReference>
<accession>A0A838XHG4</accession>
<keyword evidence="1" id="KW-0560">Oxidoreductase</keyword>
<dbReference type="InterPro" id="IPR046373">
    <property type="entry name" value="Acyl-CoA_Oxase/DH_mid-dom_sf"/>
</dbReference>
<dbReference type="PIRSF" id="PIRSF016578">
    <property type="entry name" value="HsaA"/>
    <property type="match status" value="1"/>
</dbReference>
<dbReference type="InterPro" id="IPR037069">
    <property type="entry name" value="AcylCoA_DH/ox_N_sf"/>
</dbReference>
<proteinExistence type="predicted"/>
<comment type="caution">
    <text evidence="3">The sequence shown here is derived from an EMBL/GenBank/DDBJ whole genome shotgun (WGS) entry which is preliminary data.</text>
</comment>